<reference evidence="2 3" key="1">
    <citation type="submission" date="2023-10" db="EMBL/GenBank/DDBJ databases">
        <title>Genomes of two closely related lineages of the louse Polyplax serrata with different host specificities.</title>
        <authorList>
            <person name="Martinu J."/>
            <person name="Tarabai H."/>
            <person name="Stefka J."/>
            <person name="Hypsa V."/>
        </authorList>
    </citation>
    <scope>NUCLEOTIDE SEQUENCE [LARGE SCALE GENOMIC DNA]</scope>
    <source>
        <strain evidence="2">HR10_N</strain>
    </source>
</reference>
<feature type="region of interest" description="Disordered" evidence="1">
    <location>
        <begin position="1"/>
        <end position="73"/>
    </location>
</feature>
<gene>
    <name evidence="2" type="ORF">RUM43_013936</name>
</gene>
<evidence type="ECO:0000256" key="1">
    <source>
        <dbReference type="SAM" id="MobiDB-lite"/>
    </source>
</evidence>
<proteinExistence type="predicted"/>
<dbReference type="AlphaFoldDB" id="A0AAN8S3R4"/>
<evidence type="ECO:0000313" key="3">
    <source>
        <dbReference type="Proteomes" id="UP001372834"/>
    </source>
</evidence>
<organism evidence="2 3">
    <name type="scientific">Polyplax serrata</name>
    <name type="common">Common mouse louse</name>
    <dbReference type="NCBI Taxonomy" id="468196"/>
    <lineage>
        <taxon>Eukaryota</taxon>
        <taxon>Metazoa</taxon>
        <taxon>Ecdysozoa</taxon>
        <taxon>Arthropoda</taxon>
        <taxon>Hexapoda</taxon>
        <taxon>Insecta</taxon>
        <taxon>Pterygota</taxon>
        <taxon>Neoptera</taxon>
        <taxon>Paraneoptera</taxon>
        <taxon>Psocodea</taxon>
        <taxon>Troctomorpha</taxon>
        <taxon>Phthiraptera</taxon>
        <taxon>Anoplura</taxon>
        <taxon>Polyplacidae</taxon>
        <taxon>Polyplax</taxon>
    </lineage>
</organism>
<evidence type="ECO:0000313" key="2">
    <source>
        <dbReference type="EMBL" id="KAK6631870.1"/>
    </source>
</evidence>
<feature type="compositionally biased region" description="Basic and acidic residues" evidence="1">
    <location>
        <begin position="1"/>
        <end position="12"/>
    </location>
</feature>
<sequence length="73" mass="8618">MIFTESHDKVKGEGANGQERSEEKQRRPSHFSKRKETKDNRRGRNEPEVGNPEEERKRTKMAEEMEAKAFIDK</sequence>
<name>A0AAN8S3R4_POLSC</name>
<feature type="compositionally biased region" description="Basic and acidic residues" evidence="1">
    <location>
        <begin position="34"/>
        <end position="73"/>
    </location>
</feature>
<dbReference type="EMBL" id="JAWJWE010000008">
    <property type="protein sequence ID" value="KAK6631870.1"/>
    <property type="molecule type" value="Genomic_DNA"/>
</dbReference>
<accession>A0AAN8S3R4</accession>
<protein>
    <submittedName>
        <fullName evidence="2">Uncharacterized protein</fullName>
    </submittedName>
</protein>
<dbReference type="Proteomes" id="UP001372834">
    <property type="component" value="Unassembled WGS sequence"/>
</dbReference>
<comment type="caution">
    <text evidence="2">The sequence shown here is derived from an EMBL/GenBank/DDBJ whole genome shotgun (WGS) entry which is preliminary data.</text>
</comment>